<evidence type="ECO:0000256" key="3">
    <source>
        <dbReference type="ARBA" id="ARBA00022664"/>
    </source>
</evidence>
<reference evidence="7" key="1">
    <citation type="submission" date="2023-10" db="EMBL/GenBank/DDBJ databases">
        <title>Chromosome-level genome of the transformable northern wattle, Acacia crassicarpa.</title>
        <authorList>
            <person name="Massaro I."/>
            <person name="Sinha N.R."/>
            <person name="Poethig S."/>
            <person name="Leichty A.R."/>
        </authorList>
    </citation>
    <scope>NUCLEOTIDE SEQUENCE</scope>
    <source>
        <strain evidence="7">Acra3RX</strain>
        <tissue evidence="7">Leaf</tissue>
    </source>
</reference>
<dbReference type="InterPro" id="IPR007854">
    <property type="entry name" value="Fip1_dom"/>
</dbReference>
<feature type="region of interest" description="Disordered" evidence="5">
    <location>
        <begin position="34"/>
        <end position="57"/>
    </location>
</feature>
<accession>A0AAE1JCA5</accession>
<feature type="compositionally biased region" description="Basic and acidic residues" evidence="5">
    <location>
        <begin position="427"/>
        <end position="463"/>
    </location>
</feature>
<dbReference type="EMBL" id="JAWXYG010000008">
    <property type="protein sequence ID" value="KAK4265903.1"/>
    <property type="molecule type" value="Genomic_DNA"/>
</dbReference>
<comment type="similarity">
    <text evidence="2">Belongs to the FIP1 family.</text>
</comment>
<feature type="region of interest" description="Disordered" evidence="5">
    <location>
        <begin position="1141"/>
        <end position="1186"/>
    </location>
</feature>
<dbReference type="InterPro" id="IPR044976">
    <property type="entry name" value="FIPS5/FIPS3-like"/>
</dbReference>
<dbReference type="Pfam" id="PF05182">
    <property type="entry name" value="Fip1"/>
    <property type="match status" value="1"/>
</dbReference>
<feature type="region of interest" description="Disordered" evidence="5">
    <location>
        <begin position="526"/>
        <end position="561"/>
    </location>
</feature>
<evidence type="ECO:0000256" key="4">
    <source>
        <dbReference type="ARBA" id="ARBA00023242"/>
    </source>
</evidence>
<comment type="caution">
    <text evidence="7">The sequence shown here is derived from an EMBL/GenBank/DDBJ whole genome shotgun (WGS) entry which is preliminary data.</text>
</comment>
<feature type="domain" description="Pre-mRNA polyadenylation factor Fip1" evidence="6">
    <location>
        <begin position="262"/>
        <end position="303"/>
    </location>
</feature>
<feature type="compositionally biased region" description="Basic and acidic residues" evidence="5">
    <location>
        <begin position="526"/>
        <end position="538"/>
    </location>
</feature>
<proteinExistence type="inferred from homology"/>
<dbReference type="AlphaFoldDB" id="A0AAE1JCA5"/>
<keyword evidence="3" id="KW-0507">mRNA processing</keyword>
<evidence type="ECO:0000256" key="1">
    <source>
        <dbReference type="ARBA" id="ARBA00004123"/>
    </source>
</evidence>
<feature type="compositionally biased region" description="Basic residues" evidence="5">
    <location>
        <begin position="1177"/>
        <end position="1186"/>
    </location>
</feature>
<dbReference type="PANTHER" id="PTHR36884">
    <property type="entry name" value="FIP1[III]-LIKE PROTEIN"/>
    <property type="match status" value="1"/>
</dbReference>
<gene>
    <name evidence="7" type="ORF">QN277_026892</name>
</gene>
<dbReference type="GO" id="GO:0006397">
    <property type="term" value="P:mRNA processing"/>
    <property type="evidence" value="ECO:0007669"/>
    <property type="project" value="UniProtKB-KW"/>
</dbReference>
<comment type="subcellular location">
    <subcellularLocation>
        <location evidence="1">Nucleus</location>
    </subcellularLocation>
</comment>
<feature type="compositionally biased region" description="Basic and acidic residues" evidence="5">
    <location>
        <begin position="43"/>
        <end position="57"/>
    </location>
</feature>
<evidence type="ECO:0000313" key="7">
    <source>
        <dbReference type="EMBL" id="KAK4265903.1"/>
    </source>
</evidence>
<dbReference type="GO" id="GO:0005634">
    <property type="term" value="C:nucleus"/>
    <property type="evidence" value="ECO:0007669"/>
    <property type="project" value="UniProtKB-SubCell"/>
</dbReference>
<evidence type="ECO:0000256" key="2">
    <source>
        <dbReference type="ARBA" id="ARBA00007459"/>
    </source>
</evidence>
<protein>
    <recommendedName>
        <fullName evidence="6">Pre-mRNA polyadenylation factor Fip1 domain-containing protein</fullName>
    </recommendedName>
</protein>
<keyword evidence="8" id="KW-1185">Reference proteome</keyword>
<evidence type="ECO:0000313" key="8">
    <source>
        <dbReference type="Proteomes" id="UP001293593"/>
    </source>
</evidence>
<dbReference type="Proteomes" id="UP001293593">
    <property type="component" value="Unassembled WGS sequence"/>
</dbReference>
<feature type="region of interest" description="Disordered" evidence="5">
    <location>
        <begin position="427"/>
        <end position="473"/>
    </location>
</feature>
<evidence type="ECO:0000256" key="5">
    <source>
        <dbReference type="SAM" id="MobiDB-lite"/>
    </source>
</evidence>
<feature type="compositionally biased region" description="Basic and acidic residues" evidence="5">
    <location>
        <begin position="1141"/>
        <end position="1162"/>
    </location>
</feature>
<keyword evidence="4" id="KW-0539">Nucleus</keyword>
<name>A0AAE1JCA5_9FABA</name>
<dbReference type="PANTHER" id="PTHR36884:SF4">
    <property type="entry name" value="FIP1[III]-LIKE PROTEIN"/>
    <property type="match status" value="1"/>
</dbReference>
<sequence length="1186" mass="136841">MEDFDDDFGELYANVEVHRTSATDGVPDFAQLYIEPEEDDGSDDTKSQDAKPKEDFVSDAMKVDAECGESTHSGGEVSEYNDEKGVNDDFIGSDSEDDLNIVLNDEGCPSFPVGSVRNEGVVRGVSYDEDDSDEATGLTDGSNLGKNGKRGDQRADGAELVISNGLGVHHRSGLKGGYKSRFFNHKYVRRGSALANTMKVNKSMGMVSYLSPFTKDGRNCNSSVQKRVPSPFHIAHVGAAVNPMMAQCEYGLYLPWHWGIFDVNIDALEEKPWRTPGVDITDYFNFSFDENTWKHYCASLEQLWEASMQTGSAVNESSKINLDAMREKTEQAVSGSSLSPSKGCELPKGRAIQVEESMFERQPSIDIRRPRFRDSDVVIQIKVLESSDGYSGLGNSNVRELSEEGEFCDGNNINIPSSVSEHDNELLEDAKNSEDSSTEERRDPVAGVDKNERQDQMKKRSEDTAEASQDELKAEEIIDLGTCTTDQCSIESQLSFGDQDLSLTSYSDSESENSVHADDEIRHNQRGQLEKPTTDLKESAASNRKIPMNRSFNRKQENMDYYSRKRGPIQRQWRPLSHSHNPGSKLHKFGKKYDVLSKPMSGFREFSLLDHELYGRKNVELQDYGDHKRDGSCYEETEQFYRYDDEKVVDDMVHTRYWYGEDCDSFREHTNRDLRRDWDQKDYVFEHRTVKKDDCEQDQYHADGGYSADELSPLSYRESRKFMSKHLSFPAEERDIQRRRKHERPYLRDRNSDNDNWFNECGLDFIDKSYTTSIEREVESFDSRYEHQFLEPKRPVRRARHHVKPSLELNSLWSGRIEDGGQEYTCHQTSSLPYCRQFYPDSQKNYAYDTGVSEYLRGRGRIRHTRDGRGSDWYWNNIDASKDEDFIFDLERECDFGSKRYSSPSELLDWIGDDVIFRHHDTFHADEETLFYEETSWHKGTRARYESLHDEMEIDDIQSQHDYLRMPWRGSGNFVKRRYKITCRDKQGQAKCWNSIDFVKGDGKFHGRSSRTRSLMCNGRIGKLDQGIAKKRRTSMGLHKSHNEKAAKFESFHNGRKRLHNITDKDHKGLEVEEGVLVTEESGMVGSMHRRDISEGEALTGGKKKRMLHKENNSDWDSIIGGYDNQRILETLAKMEKRRERFKEPISLKKEEEEEKSLKPDDDSLIFGTDETQQSRPLRKRRWRGN</sequence>
<organism evidence="7 8">
    <name type="scientific">Acacia crassicarpa</name>
    <name type="common">northern wattle</name>
    <dbReference type="NCBI Taxonomy" id="499986"/>
    <lineage>
        <taxon>Eukaryota</taxon>
        <taxon>Viridiplantae</taxon>
        <taxon>Streptophyta</taxon>
        <taxon>Embryophyta</taxon>
        <taxon>Tracheophyta</taxon>
        <taxon>Spermatophyta</taxon>
        <taxon>Magnoliopsida</taxon>
        <taxon>eudicotyledons</taxon>
        <taxon>Gunneridae</taxon>
        <taxon>Pentapetalae</taxon>
        <taxon>rosids</taxon>
        <taxon>fabids</taxon>
        <taxon>Fabales</taxon>
        <taxon>Fabaceae</taxon>
        <taxon>Caesalpinioideae</taxon>
        <taxon>mimosoid clade</taxon>
        <taxon>Acacieae</taxon>
        <taxon>Acacia</taxon>
    </lineage>
</organism>
<evidence type="ECO:0000259" key="6">
    <source>
        <dbReference type="Pfam" id="PF05182"/>
    </source>
</evidence>
<feature type="region of interest" description="Disordered" evidence="5">
    <location>
        <begin position="127"/>
        <end position="153"/>
    </location>
</feature>